<organism evidence="1 2">
    <name type="scientific">Babesia gibsoni</name>
    <dbReference type="NCBI Taxonomy" id="33632"/>
    <lineage>
        <taxon>Eukaryota</taxon>
        <taxon>Sar</taxon>
        <taxon>Alveolata</taxon>
        <taxon>Apicomplexa</taxon>
        <taxon>Aconoidasida</taxon>
        <taxon>Piroplasmida</taxon>
        <taxon>Babesiidae</taxon>
        <taxon>Babesia</taxon>
    </lineage>
</organism>
<dbReference type="Proteomes" id="UP001230268">
    <property type="component" value="Unassembled WGS sequence"/>
</dbReference>
<protein>
    <submittedName>
        <fullName evidence="1">Uncharacterized protein</fullName>
    </submittedName>
</protein>
<gene>
    <name evidence="1" type="ORF">BgAZ_105100</name>
</gene>
<name>A0AAD8PG00_BABGI</name>
<evidence type="ECO:0000313" key="2">
    <source>
        <dbReference type="Proteomes" id="UP001230268"/>
    </source>
</evidence>
<reference evidence="1" key="1">
    <citation type="submission" date="2023-08" db="EMBL/GenBank/DDBJ databases">
        <title>Draft sequence of the Babesia gibsoni genome.</title>
        <authorList>
            <person name="Yamagishi J.Y."/>
            <person name="Xuan X.X."/>
        </authorList>
    </citation>
    <scope>NUCLEOTIDE SEQUENCE</scope>
    <source>
        <strain evidence="1">Azabu</strain>
    </source>
</reference>
<sequence>MNGTRMAFAMLRSSRNAHIKVSPLSNGKVQMGTNSLNTAIGIAKKVMEAGIGATELSNMLKPLKNTSTKMDNEDVNVSLNEKIHSIMIKAKARLSVATLHESTKELNSLASILRPFGISEQIAKDILLNNPLLLALSKDEIEELCHQLSLAEVDLGDYASILSQHSQICGK</sequence>
<keyword evidence="2" id="KW-1185">Reference proteome</keyword>
<comment type="caution">
    <text evidence="1">The sequence shown here is derived from an EMBL/GenBank/DDBJ whole genome shotgun (WGS) entry which is preliminary data.</text>
</comment>
<accession>A0AAD8PG00</accession>
<proteinExistence type="predicted"/>
<dbReference type="EMBL" id="JAVEPI010000001">
    <property type="protein sequence ID" value="KAK1444604.1"/>
    <property type="molecule type" value="Genomic_DNA"/>
</dbReference>
<evidence type="ECO:0000313" key="1">
    <source>
        <dbReference type="EMBL" id="KAK1444604.1"/>
    </source>
</evidence>
<dbReference type="AlphaFoldDB" id="A0AAD8PG00"/>